<evidence type="ECO:0000313" key="13">
    <source>
        <dbReference type="Proteomes" id="UP001497525"/>
    </source>
</evidence>
<dbReference type="Gene3D" id="3.30.70.2610">
    <property type="match status" value="1"/>
</dbReference>
<evidence type="ECO:0000256" key="8">
    <source>
        <dbReference type="ARBA" id="ARBA00064576"/>
    </source>
</evidence>
<accession>A0AAV2TR88</accession>
<dbReference type="GO" id="GO:0006366">
    <property type="term" value="P:transcription by RNA polymerase II"/>
    <property type="evidence" value="ECO:0007669"/>
    <property type="project" value="UniProtKB-ARBA"/>
</dbReference>
<evidence type="ECO:0000256" key="7">
    <source>
        <dbReference type="ARBA" id="ARBA00023242"/>
    </source>
</evidence>
<evidence type="ECO:0000256" key="2">
    <source>
        <dbReference type="ARBA" id="ARBA00007132"/>
    </source>
</evidence>
<dbReference type="Pfam" id="PF18307">
    <property type="entry name" value="Tfb2_C"/>
    <property type="match status" value="1"/>
</dbReference>
<evidence type="ECO:0000259" key="11">
    <source>
        <dbReference type="Pfam" id="PF18307"/>
    </source>
</evidence>
<keyword evidence="6 10" id="KW-0234">DNA repair</keyword>
<evidence type="ECO:0000256" key="6">
    <source>
        <dbReference type="ARBA" id="ARBA00023204"/>
    </source>
</evidence>
<gene>
    <name evidence="12" type="ORF">CDAUBV1_LOCUS14316</name>
</gene>
<reference evidence="12" key="1">
    <citation type="submission" date="2024-06" db="EMBL/GenBank/DDBJ databases">
        <authorList>
            <person name="Liu X."/>
            <person name="Lenzi L."/>
            <person name="Haldenby T S."/>
            <person name="Uol C."/>
        </authorList>
    </citation>
    <scope>NUCLEOTIDE SEQUENCE</scope>
</reference>
<organism evidence="12 13">
    <name type="scientific">Calicophoron daubneyi</name>
    <name type="common">Rumen fluke</name>
    <name type="synonym">Paramphistomum daubneyi</name>
    <dbReference type="NCBI Taxonomy" id="300641"/>
    <lineage>
        <taxon>Eukaryota</taxon>
        <taxon>Metazoa</taxon>
        <taxon>Spiralia</taxon>
        <taxon>Lophotrochozoa</taxon>
        <taxon>Platyhelminthes</taxon>
        <taxon>Trematoda</taxon>
        <taxon>Digenea</taxon>
        <taxon>Plagiorchiida</taxon>
        <taxon>Pronocephalata</taxon>
        <taxon>Paramphistomoidea</taxon>
        <taxon>Paramphistomidae</taxon>
        <taxon>Calicophoron</taxon>
    </lineage>
</organism>
<comment type="caution">
    <text evidence="12">The sequence shown here is derived from an EMBL/GenBank/DDBJ whole genome shotgun (WGS) entry which is preliminary data.</text>
</comment>
<evidence type="ECO:0000256" key="4">
    <source>
        <dbReference type="ARBA" id="ARBA00023015"/>
    </source>
</evidence>
<keyword evidence="4 10" id="KW-0805">Transcription regulation</keyword>
<evidence type="ECO:0000256" key="10">
    <source>
        <dbReference type="RuleBase" id="RU364024"/>
    </source>
</evidence>
<evidence type="ECO:0000256" key="3">
    <source>
        <dbReference type="ARBA" id="ARBA00022763"/>
    </source>
</evidence>
<dbReference type="GO" id="GO:0001671">
    <property type="term" value="F:ATPase activator activity"/>
    <property type="evidence" value="ECO:0007669"/>
    <property type="project" value="InterPro"/>
</dbReference>
<comment type="subcellular location">
    <subcellularLocation>
        <location evidence="1 10">Nucleus</location>
    </subcellularLocation>
</comment>
<evidence type="ECO:0000313" key="12">
    <source>
        <dbReference type="EMBL" id="CAL5139285.1"/>
    </source>
</evidence>
<dbReference type="GO" id="GO:0006289">
    <property type="term" value="P:nucleotide-excision repair"/>
    <property type="evidence" value="ECO:0007669"/>
    <property type="project" value="InterPro"/>
</dbReference>
<dbReference type="PANTHER" id="PTHR13152:SF0">
    <property type="entry name" value="GENERAL TRANSCRIPTION FACTOR IIH SUBUNIT 4"/>
    <property type="match status" value="1"/>
</dbReference>
<keyword evidence="3 10" id="KW-0227">DNA damage</keyword>
<name>A0AAV2TR88_CALDB</name>
<dbReference type="GO" id="GO:0000439">
    <property type="term" value="C:transcription factor TFIIH core complex"/>
    <property type="evidence" value="ECO:0007669"/>
    <property type="project" value="InterPro"/>
</dbReference>
<proteinExistence type="inferred from homology"/>
<dbReference type="InterPro" id="IPR040662">
    <property type="entry name" value="Tfb2_C"/>
</dbReference>
<comment type="function">
    <text evidence="10">Component of the general transcription and DNA repair factor IIH (TFIIH) core complex which is involved in general and transcription-coupled nucleotide excision repair (NER) of damaged DNA.</text>
</comment>
<dbReference type="EMBL" id="CAXLJL010000600">
    <property type="protein sequence ID" value="CAL5139285.1"/>
    <property type="molecule type" value="Genomic_DNA"/>
</dbReference>
<comment type="subunit">
    <text evidence="8">Component of the 7-subunit TFIIH core complex composed of XPB/ERCC3, XPD/ERCC2, GTF2H1, GTF2H2, GTF2H3, GTF2H4 and GTF2H5, which is active in NER. The core complex associates with the 3-subunit CDK-activating kinase (CAK) module composed of CCNH/cyclin H, CDK7 and MNAT1 to form the 10-subunit holoenzyme (holo-TFIIH) active in transcription. Part of TBP-based Pol II pre-initiation complex (PIC), in which Pol II core assembles with general transcription factors and other specific initiation factors including GTF2E1, GTF2E2, GTF2F1, GTF2F2, TCEA1, ERCC2, ERCC3, GTF2H2, GTF2H3, GTF2H4, GTF2H5, GTF2A1, GTF2A2, GTF2B and TBP; this large multi-subunit PIC complex mediates DNA unwinding and targets Pol II core to the transcription start site where the first phosphodiester bond forms.</text>
</comment>
<evidence type="ECO:0000256" key="5">
    <source>
        <dbReference type="ARBA" id="ARBA00023163"/>
    </source>
</evidence>
<dbReference type="PANTHER" id="PTHR13152">
    <property type="entry name" value="TFIIH, POLYPEPTIDE 4"/>
    <property type="match status" value="1"/>
</dbReference>
<dbReference type="NCBIfam" id="TIGR00625">
    <property type="entry name" value="tfb2"/>
    <property type="match status" value="1"/>
</dbReference>
<comment type="similarity">
    <text evidence="2 10">Belongs to the TFB2 family.</text>
</comment>
<evidence type="ECO:0000256" key="9">
    <source>
        <dbReference type="ARBA" id="ARBA00070130"/>
    </source>
</evidence>
<dbReference type="InterPro" id="IPR004598">
    <property type="entry name" value="TFIIH_p52/Tfb2"/>
</dbReference>
<dbReference type="FunFam" id="3.30.70.2610:FF:000001">
    <property type="entry name" value="General transcription factor IIH subunit 4"/>
    <property type="match status" value="1"/>
</dbReference>
<keyword evidence="7 10" id="KW-0539">Nucleus</keyword>
<dbReference type="AlphaFoldDB" id="A0AAV2TR88"/>
<dbReference type="GO" id="GO:0003690">
    <property type="term" value="F:double-stranded DNA binding"/>
    <property type="evidence" value="ECO:0007669"/>
    <property type="project" value="TreeGrafter"/>
</dbReference>
<keyword evidence="5 10" id="KW-0804">Transcription</keyword>
<evidence type="ECO:0000256" key="1">
    <source>
        <dbReference type="ARBA" id="ARBA00004123"/>
    </source>
</evidence>
<dbReference type="Proteomes" id="UP001497525">
    <property type="component" value="Unassembled WGS sequence"/>
</dbReference>
<sequence length="489" mass="54908">MTAHRSSIFDYLRNVDILMMDGLYTHPPTCLLIFRELPELAKHIVVRLLFIEQPIPKSVISGWVEKSSQSLLTDACKALSDLRLWHSVDGSVARGSWCLNKKYQESLRIALFGGGLPLLGDMGSSAVDKNSKSVEFLESYATERWEALLHYMVGSESSEVGVIVQDVLILSNLMKSGGADSTIGITKHGFHFLLMSRTDQVRTFLLHYFDYLKETKRNLVAALQFVFQLSFLSLDKSYPVDALTGSQQEVLQHMRELGLAYQRKRTAPRFYVTPLVIGLAGGSGTGACQQLPASNTNAGSLIATVPTGVTRSNTTDSTNMLSELSASNSSDVGYILLETNFRLYAYTDSPLRTALISLFSKIRARFPNLVVADITRDSVREALTRGITAAEIISYLTANAHPDMLRQTPILPPTLVDQIRLWELERDRFVFQEGCLYEQFSKMSDFEMVRDYAKNIGVLLWENPERRLMVVSKAGHEDVRKFWKLKRPS</sequence>
<protein>
    <recommendedName>
        <fullName evidence="9 10">General transcription factor IIH subunit 4</fullName>
    </recommendedName>
</protein>
<dbReference type="Pfam" id="PF03849">
    <property type="entry name" value="Tfb2"/>
    <property type="match status" value="1"/>
</dbReference>
<feature type="domain" description="Transcription factor Tfb2 C-terminal" evidence="11">
    <location>
        <begin position="417"/>
        <end position="484"/>
    </location>
</feature>
<dbReference type="GO" id="GO:0005675">
    <property type="term" value="C:transcription factor TFIIH holo complex"/>
    <property type="evidence" value="ECO:0007669"/>
    <property type="project" value="TreeGrafter"/>
</dbReference>